<reference evidence="1 2" key="1">
    <citation type="submission" date="2016-08" db="EMBL/GenBank/DDBJ databases">
        <title>A Parts List for Fungal Cellulosomes Revealed by Comparative Genomics.</title>
        <authorList>
            <consortium name="DOE Joint Genome Institute"/>
            <person name="Haitjema C.H."/>
            <person name="Gilmore S.P."/>
            <person name="Henske J.K."/>
            <person name="Solomon K.V."/>
            <person name="De Groot R."/>
            <person name="Kuo A."/>
            <person name="Mondo S.J."/>
            <person name="Salamov A.A."/>
            <person name="Labutti K."/>
            <person name="Zhao Z."/>
            <person name="Chiniquy J."/>
            <person name="Barry K."/>
            <person name="Brewer H.M."/>
            <person name="Purvine S.O."/>
            <person name="Wright A.T."/>
            <person name="Boxma B."/>
            <person name="Van Alen T."/>
            <person name="Hackstein J.H."/>
            <person name="Baker S.E."/>
            <person name="Grigoriev I.V."/>
            <person name="O'Malley M.A."/>
        </authorList>
    </citation>
    <scope>NUCLEOTIDE SEQUENCE [LARGE SCALE GENOMIC DNA]</scope>
    <source>
        <strain evidence="1 2">G1</strain>
    </source>
</reference>
<name>A0A1Y2DF88_9FUNG</name>
<dbReference type="Proteomes" id="UP000193920">
    <property type="component" value="Unassembled WGS sequence"/>
</dbReference>
<dbReference type="EMBL" id="MCOG01000068">
    <property type="protein sequence ID" value="ORY57941.1"/>
    <property type="molecule type" value="Genomic_DNA"/>
</dbReference>
<evidence type="ECO:0000313" key="1">
    <source>
        <dbReference type="EMBL" id="ORY57941.1"/>
    </source>
</evidence>
<proteinExistence type="predicted"/>
<comment type="caution">
    <text evidence="1">The sequence shown here is derived from an EMBL/GenBank/DDBJ whole genome shotgun (WGS) entry which is preliminary data.</text>
</comment>
<organism evidence="1 2">
    <name type="scientific">Neocallimastix californiae</name>
    <dbReference type="NCBI Taxonomy" id="1754190"/>
    <lineage>
        <taxon>Eukaryota</taxon>
        <taxon>Fungi</taxon>
        <taxon>Fungi incertae sedis</taxon>
        <taxon>Chytridiomycota</taxon>
        <taxon>Chytridiomycota incertae sedis</taxon>
        <taxon>Neocallimastigomycetes</taxon>
        <taxon>Neocallimastigales</taxon>
        <taxon>Neocallimastigaceae</taxon>
        <taxon>Neocallimastix</taxon>
    </lineage>
</organism>
<evidence type="ECO:0000313" key="2">
    <source>
        <dbReference type="Proteomes" id="UP000193920"/>
    </source>
</evidence>
<dbReference type="AlphaFoldDB" id="A0A1Y2DF88"/>
<gene>
    <name evidence="1" type="ORF">LY90DRAFT_506341</name>
</gene>
<keyword evidence="2" id="KW-1185">Reference proteome</keyword>
<sequence length="137" mass="15861">MKEQSSASALNNNEILRVISTYNELVSNNKNFTNNNETIHTSHESHILMQTIANEIDDILARIENVIPKDVIVVPNNVNRRDSFNYSLYLNTITYPKTAVLFNITMNESGFIQNIQIKDKFKTIRIIFLIIFLENTR</sequence>
<protein>
    <submittedName>
        <fullName evidence="1">Uncharacterized protein</fullName>
    </submittedName>
</protein>
<accession>A0A1Y2DF88</accession>
<dbReference type="OrthoDB" id="2382657at2759"/>